<dbReference type="RefSeq" id="WP_190837325.1">
    <property type="nucleotide sequence ID" value="NZ_CAWPPI010000119.1"/>
</dbReference>
<reference evidence="11" key="1">
    <citation type="submission" date="2020-09" db="EMBL/GenBank/DDBJ databases">
        <title>Iningainema tapete sp. nov. (Scytonemataceae, Cyanobacteria) from greenhouses in central Florida (USA) produces two types of nodularin with biosynthetic potential for microcystin-LR and anabaenopeptins.</title>
        <authorList>
            <person name="Berthold D.E."/>
            <person name="Lefler F.W."/>
            <person name="Huang I.-S."/>
            <person name="Abdulla H."/>
            <person name="Zimba P.V."/>
            <person name="Laughinghouse H.D. IV."/>
        </authorList>
    </citation>
    <scope>NUCLEOTIDE SEQUENCE</scope>
    <source>
        <strain evidence="11">BLCCT55</strain>
    </source>
</reference>
<sequence>MSQYPLIGKTLRNRYKVVTLLGSGGFGNTYKAVDLDLPGQPLCVVKHLKPKGSSPTVMPIAKRLFEKEAQTLYRLGNENNQIPQLFAHFEEKEEFYLVQEFIDGHDLTTEITSGEPLSEKVVFSILKDILEVLAFVHQNNVIHRDIKPQNLRRRRKDEKIVLIDFGAVKEIGALSVNTQGQTTQTVAIGTPGYMPSEQQAFHAHFSSDIYAVGMIGIQALTGLDPHKLTRDFRTGEFNCSNLSECANVNPGLVEILDTMVRYDYRQRYKDATVALEALQQLQPFVSFTEKKEIFHTELVKHGVGYQKADQAAWILASGKPDELLTDEEIQLVTEVCQEWSRQHKRLTSILKDYRRFE</sequence>
<dbReference type="EMBL" id="JACXAE010000119">
    <property type="protein sequence ID" value="MBD2778068.1"/>
    <property type="molecule type" value="Genomic_DNA"/>
</dbReference>
<keyword evidence="4 9" id="KW-0547">Nucleotide-binding</keyword>
<name>A0A8J7C0I2_9CYAN</name>
<dbReference type="PROSITE" id="PS00107">
    <property type="entry name" value="PROTEIN_KINASE_ATP"/>
    <property type="match status" value="1"/>
</dbReference>
<keyword evidence="6 9" id="KW-0067">ATP-binding</keyword>
<dbReference type="GO" id="GO:0004674">
    <property type="term" value="F:protein serine/threonine kinase activity"/>
    <property type="evidence" value="ECO:0007669"/>
    <property type="project" value="UniProtKB-KW"/>
</dbReference>
<dbReference type="EC" id="2.7.11.1" evidence="1"/>
<dbReference type="Pfam" id="PF00069">
    <property type="entry name" value="Pkinase"/>
    <property type="match status" value="1"/>
</dbReference>
<comment type="catalytic activity">
    <reaction evidence="7">
        <text>L-threonyl-[protein] + ATP = O-phospho-L-threonyl-[protein] + ADP + H(+)</text>
        <dbReference type="Rhea" id="RHEA:46608"/>
        <dbReference type="Rhea" id="RHEA-COMP:11060"/>
        <dbReference type="Rhea" id="RHEA-COMP:11605"/>
        <dbReference type="ChEBI" id="CHEBI:15378"/>
        <dbReference type="ChEBI" id="CHEBI:30013"/>
        <dbReference type="ChEBI" id="CHEBI:30616"/>
        <dbReference type="ChEBI" id="CHEBI:61977"/>
        <dbReference type="ChEBI" id="CHEBI:456216"/>
        <dbReference type="EC" id="2.7.11.1"/>
    </reaction>
</comment>
<dbReference type="InterPro" id="IPR011009">
    <property type="entry name" value="Kinase-like_dom_sf"/>
</dbReference>
<dbReference type="GO" id="GO:0005524">
    <property type="term" value="F:ATP binding"/>
    <property type="evidence" value="ECO:0007669"/>
    <property type="project" value="UniProtKB-UniRule"/>
</dbReference>
<dbReference type="PROSITE" id="PS50011">
    <property type="entry name" value="PROTEIN_KINASE_DOM"/>
    <property type="match status" value="1"/>
</dbReference>
<feature type="binding site" evidence="9">
    <location>
        <position position="46"/>
    </location>
    <ligand>
        <name>ATP</name>
        <dbReference type="ChEBI" id="CHEBI:30616"/>
    </ligand>
</feature>
<keyword evidence="12" id="KW-1185">Reference proteome</keyword>
<protein>
    <recommendedName>
        <fullName evidence="1">non-specific serine/threonine protein kinase</fullName>
        <ecNumber evidence="1">2.7.11.1</ecNumber>
    </recommendedName>
</protein>
<evidence type="ECO:0000256" key="5">
    <source>
        <dbReference type="ARBA" id="ARBA00022777"/>
    </source>
</evidence>
<comment type="caution">
    <text evidence="11">The sequence shown here is derived from an EMBL/GenBank/DDBJ whole genome shotgun (WGS) entry which is preliminary data.</text>
</comment>
<evidence type="ECO:0000256" key="2">
    <source>
        <dbReference type="ARBA" id="ARBA00022527"/>
    </source>
</evidence>
<dbReference type="PANTHER" id="PTHR24363">
    <property type="entry name" value="SERINE/THREONINE PROTEIN KINASE"/>
    <property type="match status" value="1"/>
</dbReference>
<proteinExistence type="predicted"/>
<comment type="catalytic activity">
    <reaction evidence="8">
        <text>L-seryl-[protein] + ATP = O-phospho-L-seryl-[protein] + ADP + H(+)</text>
        <dbReference type="Rhea" id="RHEA:17989"/>
        <dbReference type="Rhea" id="RHEA-COMP:9863"/>
        <dbReference type="Rhea" id="RHEA-COMP:11604"/>
        <dbReference type="ChEBI" id="CHEBI:15378"/>
        <dbReference type="ChEBI" id="CHEBI:29999"/>
        <dbReference type="ChEBI" id="CHEBI:30616"/>
        <dbReference type="ChEBI" id="CHEBI:83421"/>
        <dbReference type="ChEBI" id="CHEBI:456216"/>
        <dbReference type="EC" id="2.7.11.1"/>
    </reaction>
</comment>
<evidence type="ECO:0000256" key="8">
    <source>
        <dbReference type="ARBA" id="ARBA00048679"/>
    </source>
</evidence>
<dbReference type="PANTHER" id="PTHR24363:SF0">
    <property type="entry name" value="SERINE_THREONINE KINASE LIKE DOMAIN CONTAINING 1"/>
    <property type="match status" value="1"/>
</dbReference>
<evidence type="ECO:0000256" key="9">
    <source>
        <dbReference type="PROSITE-ProRule" id="PRU10141"/>
    </source>
</evidence>
<dbReference type="Gene3D" id="1.10.510.10">
    <property type="entry name" value="Transferase(Phosphotransferase) domain 1"/>
    <property type="match status" value="1"/>
</dbReference>
<dbReference type="AlphaFoldDB" id="A0A8J7C0I2"/>
<evidence type="ECO:0000256" key="7">
    <source>
        <dbReference type="ARBA" id="ARBA00047899"/>
    </source>
</evidence>
<dbReference type="SUPFAM" id="SSF56112">
    <property type="entry name" value="Protein kinase-like (PK-like)"/>
    <property type="match status" value="1"/>
</dbReference>
<evidence type="ECO:0000256" key="4">
    <source>
        <dbReference type="ARBA" id="ARBA00022741"/>
    </source>
</evidence>
<evidence type="ECO:0000313" key="12">
    <source>
        <dbReference type="Proteomes" id="UP000629098"/>
    </source>
</evidence>
<organism evidence="11 12">
    <name type="scientific">Iningainema tapete BLCC-T55</name>
    <dbReference type="NCBI Taxonomy" id="2748662"/>
    <lineage>
        <taxon>Bacteria</taxon>
        <taxon>Bacillati</taxon>
        <taxon>Cyanobacteriota</taxon>
        <taxon>Cyanophyceae</taxon>
        <taxon>Nostocales</taxon>
        <taxon>Scytonemataceae</taxon>
        <taxon>Iningainema tapete</taxon>
    </lineage>
</organism>
<feature type="domain" description="Protein kinase" evidence="10">
    <location>
        <begin position="15"/>
        <end position="285"/>
    </location>
</feature>
<keyword evidence="2 11" id="KW-0723">Serine/threonine-protein kinase</keyword>
<dbReference type="SMART" id="SM00220">
    <property type="entry name" value="S_TKc"/>
    <property type="match status" value="1"/>
</dbReference>
<evidence type="ECO:0000313" key="11">
    <source>
        <dbReference type="EMBL" id="MBD2778068.1"/>
    </source>
</evidence>
<dbReference type="Proteomes" id="UP000629098">
    <property type="component" value="Unassembled WGS sequence"/>
</dbReference>
<dbReference type="InterPro" id="IPR017441">
    <property type="entry name" value="Protein_kinase_ATP_BS"/>
</dbReference>
<gene>
    <name evidence="11" type="ORF">ICL16_40005</name>
</gene>
<evidence type="ECO:0000259" key="10">
    <source>
        <dbReference type="PROSITE" id="PS50011"/>
    </source>
</evidence>
<evidence type="ECO:0000256" key="1">
    <source>
        <dbReference type="ARBA" id="ARBA00012513"/>
    </source>
</evidence>
<dbReference type="CDD" id="cd14014">
    <property type="entry name" value="STKc_PknB_like"/>
    <property type="match status" value="1"/>
</dbReference>
<keyword evidence="5 11" id="KW-0418">Kinase</keyword>
<accession>A0A8J7C0I2</accession>
<dbReference type="InterPro" id="IPR000719">
    <property type="entry name" value="Prot_kinase_dom"/>
</dbReference>
<evidence type="ECO:0000256" key="3">
    <source>
        <dbReference type="ARBA" id="ARBA00022679"/>
    </source>
</evidence>
<evidence type="ECO:0000256" key="6">
    <source>
        <dbReference type="ARBA" id="ARBA00022840"/>
    </source>
</evidence>
<keyword evidence="3" id="KW-0808">Transferase</keyword>